<evidence type="ECO:0000313" key="3">
    <source>
        <dbReference type="EMBL" id="GAC67949.1"/>
    </source>
</evidence>
<name>M0QHN8_9ACTN</name>
<gene>
    <name evidence="3" type="ORF">GS4_11_02180</name>
</gene>
<feature type="compositionally biased region" description="Basic and acidic residues" evidence="1">
    <location>
        <begin position="133"/>
        <end position="147"/>
    </location>
</feature>
<reference evidence="3 4" key="1">
    <citation type="submission" date="2013-01" db="EMBL/GenBank/DDBJ databases">
        <title>Whole genome shotgun sequence of Gordonia soli NBRC 108243.</title>
        <authorList>
            <person name="Isaki-Nakamura S."/>
            <person name="Hosoyama A."/>
            <person name="Tsuchikane K."/>
            <person name="Ando Y."/>
            <person name="Baba S."/>
            <person name="Ohji S."/>
            <person name="Hamada M."/>
            <person name="Tamura T."/>
            <person name="Yamazoe A."/>
            <person name="Yamazaki S."/>
            <person name="Fujita N."/>
        </authorList>
    </citation>
    <scope>NUCLEOTIDE SEQUENCE [LARGE SCALE GENOMIC DNA]</scope>
    <source>
        <strain evidence="3 4">NBRC 108243</strain>
    </source>
</reference>
<dbReference type="AlphaFoldDB" id="M0QHN8"/>
<dbReference type="SUPFAM" id="SSF51679">
    <property type="entry name" value="Bacterial luciferase-like"/>
    <property type="match status" value="2"/>
</dbReference>
<dbReference type="EMBL" id="BANX01000011">
    <property type="protein sequence ID" value="GAC67949.1"/>
    <property type="molecule type" value="Genomic_DNA"/>
</dbReference>
<dbReference type="Proteomes" id="UP000011666">
    <property type="component" value="Unassembled WGS sequence"/>
</dbReference>
<keyword evidence="4" id="KW-1185">Reference proteome</keyword>
<dbReference type="InterPro" id="IPR036661">
    <property type="entry name" value="Luciferase-like_sf"/>
</dbReference>
<evidence type="ECO:0000313" key="4">
    <source>
        <dbReference type="Proteomes" id="UP000011666"/>
    </source>
</evidence>
<feature type="domain" description="Luciferase-like" evidence="2">
    <location>
        <begin position="208"/>
        <end position="357"/>
    </location>
</feature>
<dbReference type="STRING" id="1223545.GS4_11_02180"/>
<dbReference type="OrthoDB" id="9780518at2"/>
<dbReference type="GO" id="GO:0016705">
    <property type="term" value="F:oxidoreductase activity, acting on paired donors, with incorporation or reduction of molecular oxygen"/>
    <property type="evidence" value="ECO:0007669"/>
    <property type="project" value="InterPro"/>
</dbReference>
<organism evidence="3 4">
    <name type="scientific">Gordonia soli NBRC 108243</name>
    <dbReference type="NCBI Taxonomy" id="1223545"/>
    <lineage>
        <taxon>Bacteria</taxon>
        <taxon>Bacillati</taxon>
        <taxon>Actinomycetota</taxon>
        <taxon>Actinomycetes</taxon>
        <taxon>Mycobacteriales</taxon>
        <taxon>Gordoniaceae</taxon>
        <taxon>Gordonia</taxon>
    </lineage>
</organism>
<dbReference type="RefSeq" id="WP_007619662.1">
    <property type="nucleotide sequence ID" value="NZ_BANX01000011.1"/>
</dbReference>
<dbReference type="PANTHER" id="PTHR30137:SF18">
    <property type="entry name" value="CONSERVED PROTEIN"/>
    <property type="match status" value="1"/>
</dbReference>
<dbReference type="CDD" id="cd00347">
    <property type="entry name" value="Flavin_utilizing_monoxygenases"/>
    <property type="match status" value="1"/>
</dbReference>
<dbReference type="InterPro" id="IPR050766">
    <property type="entry name" value="Bact_Lucif_Oxidored"/>
</dbReference>
<feature type="region of interest" description="Disordered" evidence="1">
    <location>
        <begin position="107"/>
        <end position="149"/>
    </location>
</feature>
<dbReference type="eggNOG" id="COG2141">
    <property type="taxonomic scope" value="Bacteria"/>
</dbReference>
<comment type="caution">
    <text evidence="3">The sequence shown here is derived from an EMBL/GenBank/DDBJ whole genome shotgun (WGS) entry which is preliminary data.</text>
</comment>
<feature type="domain" description="Luciferase-like" evidence="2">
    <location>
        <begin position="16"/>
        <end position="123"/>
    </location>
</feature>
<dbReference type="PANTHER" id="PTHR30137">
    <property type="entry name" value="LUCIFERASE-LIKE MONOOXYGENASE"/>
    <property type="match status" value="1"/>
</dbReference>
<dbReference type="Pfam" id="PF00296">
    <property type="entry name" value="Bac_luciferase"/>
    <property type="match status" value="2"/>
</dbReference>
<dbReference type="Gene3D" id="3.20.20.30">
    <property type="entry name" value="Luciferase-like domain"/>
    <property type="match status" value="1"/>
</dbReference>
<proteinExistence type="predicted"/>
<dbReference type="InterPro" id="IPR011251">
    <property type="entry name" value="Luciferase-like_dom"/>
</dbReference>
<protein>
    <recommendedName>
        <fullName evidence="2">Luciferase-like domain-containing protein</fullName>
    </recommendedName>
</protein>
<sequence>MTDPASLSVLDLLPRSSGADAQAALHNAVDLAQSAERFGYRRYWFAEHHLNPGVLGSSPAVEIALVAAATRTIRLGSAGVQFGHRTPLATVEEFGLIDALHPGRLDLGIGRSPSRPKPAPAGEAPGETGQDYLSRRGGGDHDEDSHTDNGLLLPRRFDIASSVSKSKFVRLLDALQQPGAYAPDYDDQIAEVLALLRGTAVGSDGTPLHASPGEGADVEVWILGASGGESATVAGRRGLPFIAGYHHSPSTVIDAVDAYRAAFEPSAHLPEPYVAVSVDAVIGDTDDHATELASGYPAWVRSIRRGEGAIAYPTPAEAAALDWTDDDRDLVRDRVLTQFVGSPATVADRLEQLRDATGAREIVITTITHDHADRVRSYELIAAEWARR</sequence>
<evidence type="ECO:0000256" key="1">
    <source>
        <dbReference type="SAM" id="MobiDB-lite"/>
    </source>
</evidence>
<evidence type="ECO:0000259" key="2">
    <source>
        <dbReference type="Pfam" id="PF00296"/>
    </source>
</evidence>
<accession>M0QHN8</accession>
<dbReference type="GO" id="GO:0005829">
    <property type="term" value="C:cytosol"/>
    <property type="evidence" value="ECO:0007669"/>
    <property type="project" value="TreeGrafter"/>
</dbReference>